<dbReference type="VEuPathDB" id="VectorBase:CSON007530"/>
<dbReference type="SMART" id="SM01346">
    <property type="entry name" value="DUF3385"/>
    <property type="match status" value="1"/>
</dbReference>
<dbReference type="InterPro" id="IPR011990">
    <property type="entry name" value="TPR-like_helical_dom_sf"/>
</dbReference>
<dbReference type="Pfam" id="PF08771">
    <property type="entry name" value="FRB_dom"/>
    <property type="match status" value="1"/>
</dbReference>
<keyword evidence="2 10" id="KW-0808">Transferase</keyword>
<evidence type="ECO:0000256" key="8">
    <source>
        <dbReference type="ARBA" id="ARBA00047899"/>
    </source>
</evidence>
<dbReference type="SMART" id="SM01343">
    <property type="entry name" value="FATC"/>
    <property type="match status" value="1"/>
</dbReference>
<dbReference type="PROSITE" id="PS51190">
    <property type="entry name" value="FATC"/>
    <property type="match status" value="1"/>
</dbReference>
<dbReference type="GO" id="GO:0005737">
    <property type="term" value="C:cytoplasm"/>
    <property type="evidence" value="ECO:0007669"/>
    <property type="project" value="TreeGrafter"/>
</dbReference>
<dbReference type="SMART" id="SM00146">
    <property type="entry name" value="PI3Kc"/>
    <property type="match status" value="1"/>
</dbReference>
<evidence type="ECO:0000256" key="4">
    <source>
        <dbReference type="ARBA" id="ARBA00022741"/>
    </source>
</evidence>
<evidence type="ECO:0000256" key="3">
    <source>
        <dbReference type="ARBA" id="ARBA00022737"/>
    </source>
</evidence>
<dbReference type="Pfam" id="PF02259">
    <property type="entry name" value="FAT"/>
    <property type="match status" value="1"/>
</dbReference>
<dbReference type="GO" id="GO:0005524">
    <property type="term" value="F:ATP binding"/>
    <property type="evidence" value="ECO:0007669"/>
    <property type="project" value="UniProtKB-KW"/>
</dbReference>
<dbReference type="InterPro" id="IPR011989">
    <property type="entry name" value="ARM-like"/>
</dbReference>
<dbReference type="GO" id="GO:2000243">
    <property type="term" value="P:positive regulation of reproductive process"/>
    <property type="evidence" value="ECO:0007669"/>
    <property type="project" value="UniProtKB-ARBA"/>
</dbReference>
<dbReference type="InterPro" id="IPR003152">
    <property type="entry name" value="FATC_dom"/>
</dbReference>
<dbReference type="EMBL" id="UFQS01002850">
    <property type="protein sequence ID" value="SSX14750.1"/>
    <property type="molecule type" value="Genomic_DNA"/>
</dbReference>
<dbReference type="PROSITE" id="PS51189">
    <property type="entry name" value="FAT"/>
    <property type="match status" value="1"/>
</dbReference>
<evidence type="ECO:0000313" key="15">
    <source>
        <dbReference type="EMBL" id="SSX34142.1"/>
    </source>
</evidence>
<evidence type="ECO:0000256" key="7">
    <source>
        <dbReference type="ARBA" id="ARBA00023306"/>
    </source>
</evidence>
<dbReference type="EC" id="2.7.11.1" evidence="10"/>
<reference evidence="15" key="2">
    <citation type="submission" date="2018-07" db="EMBL/GenBank/DDBJ databases">
        <authorList>
            <person name="Quirk P.G."/>
            <person name="Krulwich T.A."/>
        </authorList>
    </citation>
    <scope>NUCLEOTIDE SEQUENCE</scope>
</reference>
<dbReference type="GO" id="GO:0045893">
    <property type="term" value="P:positive regulation of DNA-templated transcription"/>
    <property type="evidence" value="ECO:0007669"/>
    <property type="project" value="UniProtKB-ARBA"/>
</dbReference>
<dbReference type="FunFam" id="1.10.1070.11:FF:000007">
    <property type="entry name" value="Serine/threonine-protein kinase TOR"/>
    <property type="match status" value="1"/>
</dbReference>
<dbReference type="Pfam" id="PF00454">
    <property type="entry name" value="PI3_PI4_kinase"/>
    <property type="match status" value="1"/>
</dbReference>
<dbReference type="PANTHER" id="PTHR11139:SF9">
    <property type="entry name" value="SERINE_THREONINE-PROTEIN KINASE MTOR"/>
    <property type="match status" value="1"/>
</dbReference>
<dbReference type="Gene3D" id="3.30.1010.10">
    <property type="entry name" value="Phosphatidylinositol 3-kinase Catalytic Subunit, Chain A, domain 4"/>
    <property type="match status" value="1"/>
</dbReference>
<dbReference type="InterPro" id="IPR009076">
    <property type="entry name" value="FRB_dom"/>
</dbReference>
<protein>
    <recommendedName>
        <fullName evidence="10">Serine/threonine-protein kinase TOR</fullName>
        <ecNumber evidence="10">2.7.11.1</ecNumber>
    </recommendedName>
</protein>
<dbReference type="GO" id="GO:0004674">
    <property type="term" value="F:protein serine/threonine kinase activity"/>
    <property type="evidence" value="ECO:0007669"/>
    <property type="project" value="UniProtKB-KW"/>
</dbReference>
<dbReference type="InterPro" id="IPR036940">
    <property type="entry name" value="PI3/4_kinase_cat_sf"/>
</dbReference>
<dbReference type="InterPro" id="IPR016024">
    <property type="entry name" value="ARM-type_fold"/>
</dbReference>
<dbReference type="FunFam" id="1.20.120.150:FF:000001">
    <property type="entry name" value="Serine/threonine-protein kinase TOR"/>
    <property type="match status" value="1"/>
</dbReference>
<dbReference type="GO" id="GO:0010605">
    <property type="term" value="P:negative regulation of macromolecule metabolic process"/>
    <property type="evidence" value="ECO:0007669"/>
    <property type="project" value="UniProtKB-ARBA"/>
</dbReference>
<dbReference type="SUPFAM" id="SSF48371">
    <property type="entry name" value="ARM repeat"/>
    <property type="match status" value="2"/>
</dbReference>
<dbReference type="OMA" id="MWLRFVS"/>
<name>A0A336LAV2_CULSO</name>
<proteinExistence type="inferred from homology"/>
<keyword evidence="10" id="KW-0723">Serine/threonine-protein kinase</keyword>
<dbReference type="Pfam" id="PF23593">
    <property type="entry name" value="HEAT_ATR"/>
    <property type="match status" value="1"/>
</dbReference>
<dbReference type="GO" id="GO:0038202">
    <property type="term" value="P:TORC1 signaling"/>
    <property type="evidence" value="ECO:0007669"/>
    <property type="project" value="TreeGrafter"/>
</dbReference>
<dbReference type="GO" id="GO:0005634">
    <property type="term" value="C:nucleus"/>
    <property type="evidence" value="ECO:0007669"/>
    <property type="project" value="TreeGrafter"/>
</dbReference>
<gene>
    <name evidence="14" type="primary">CSON007530</name>
</gene>
<dbReference type="PROSITE" id="PS50290">
    <property type="entry name" value="PI3_4_KINASE_3"/>
    <property type="match status" value="1"/>
</dbReference>
<feature type="domain" description="FATC" evidence="13">
    <location>
        <begin position="2434"/>
        <end position="2466"/>
    </location>
</feature>
<dbReference type="SUPFAM" id="SSF56112">
    <property type="entry name" value="Protein kinase-like (PK-like)"/>
    <property type="match status" value="1"/>
</dbReference>
<dbReference type="Gene3D" id="1.20.120.150">
    <property type="entry name" value="FKBP12-rapamycin binding domain"/>
    <property type="match status" value="1"/>
</dbReference>
<dbReference type="SMART" id="SM01345">
    <property type="entry name" value="Rapamycin_bind"/>
    <property type="match status" value="1"/>
</dbReference>
<evidence type="ECO:0000259" key="12">
    <source>
        <dbReference type="PROSITE" id="PS51189"/>
    </source>
</evidence>
<dbReference type="PROSITE" id="PS00916">
    <property type="entry name" value="PI3_4_KINASE_2"/>
    <property type="match status" value="1"/>
</dbReference>
<keyword evidence="5 10" id="KW-0418">Kinase</keyword>
<evidence type="ECO:0000256" key="1">
    <source>
        <dbReference type="ARBA" id="ARBA00011031"/>
    </source>
</evidence>
<evidence type="ECO:0000259" key="11">
    <source>
        <dbReference type="PROSITE" id="PS50290"/>
    </source>
</evidence>
<dbReference type="InterPro" id="IPR014009">
    <property type="entry name" value="PIK_FAT"/>
</dbReference>
<evidence type="ECO:0000256" key="9">
    <source>
        <dbReference type="ARBA" id="ARBA00048679"/>
    </source>
</evidence>
<dbReference type="Gene3D" id="1.25.40.10">
    <property type="entry name" value="Tetratricopeptide repeat domain"/>
    <property type="match status" value="1"/>
</dbReference>
<dbReference type="GO" id="GO:0045787">
    <property type="term" value="P:positive regulation of cell cycle"/>
    <property type="evidence" value="ECO:0007669"/>
    <property type="project" value="UniProtKB-ARBA"/>
</dbReference>
<evidence type="ECO:0000256" key="2">
    <source>
        <dbReference type="ARBA" id="ARBA00022679"/>
    </source>
</evidence>
<dbReference type="Gene3D" id="1.25.10.10">
    <property type="entry name" value="Leucine-rich Repeat Variant"/>
    <property type="match status" value="5"/>
</dbReference>
<evidence type="ECO:0000313" key="14">
    <source>
        <dbReference type="EMBL" id="SSX14750.1"/>
    </source>
</evidence>
<dbReference type="Pfam" id="PF02260">
    <property type="entry name" value="FATC"/>
    <property type="match status" value="1"/>
</dbReference>
<dbReference type="InterPro" id="IPR026683">
    <property type="entry name" value="TOR_cat"/>
</dbReference>
<dbReference type="GO" id="GO:0044877">
    <property type="term" value="F:protein-containing complex binding"/>
    <property type="evidence" value="ECO:0007669"/>
    <property type="project" value="InterPro"/>
</dbReference>
<keyword evidence="6 10" id="KW-0067">ATP-binding</keyword>
<dbReference type="InterPro" id="IPR018936">
    <property type="entry name" value="PI3/4_kinase_CS"/>
</dbReference>
<accession>A0A336LAV2</accession>
<comment type="catalytic activity">
    <reaction evidence="8 10">
        <text>L-threonyl-[protein] + ATP = O-phospho-L-threonyl-[protein] + ADP + H(+)</text>
        <dbReference type="Rhea" id="RHEA:46608"/>
        <dbReference type="Rhea" id="RHEA-COMP:11060"/>
        <dbReference type="Rhea" id="RHEA-COMP:11605"/>
        <dbReference type="ChEBI" id="CHEBI:15378"/>
        <dbReference type="ChEBI" id="CHEBI:30013"/>
        <dbReference type="ChEBI" id="CHEBI:30616"/>
        <dbReference type="ChEBI" id="CHEBI:61977"/>
        <dbReference type="ChEBI" id="CHEBI:456216"/>
        <dbReference type="EC" id="2.7.11.1"/>
    </reaction>
</comment>
<keyword evidence="7" id="KW-0131">Cell cycle</keyword>
<dbReference type="InterPro" id="IPR057564">
    <property type="entry name" value="HEAT_ATR"/>
</dbReference>
<dbReference type="InterPro" id="IPR036738">
    <property type="entry name" value="FRB_sf"/>
</dbReference>
<dbReference type="GO" id="GO:0016242">
    <property type="term" value="P:negative regulation of macroautophagy"/>
    <property type="evidence" value="ECO:0007669"/>
    <property type="project" value="TreeGrafter"/>
</dbReference>
<dbReference type="PROSITE" id="PS00915">
    <property type="entry name" value="PI3_4_KINASE_1"/>
    <property type="match status" value="1"/>
</dbReference>
<keyword evidence="4 10" id="KW-0547">Nucleotide-binding</keyword>
<comment type="similarity">
    <text evidence="1 10">Belongs to the PI3/PI4-kinase family.</text>
</comment>
<dbReference type="InterPro" id="IPR024585">
    <property type="entry name" value="mTOR_dom"/>
</dbReference>
<dbReference type="InterPro" id="IPR011009">
    <property type="entry name" value="Kinase-like_dom_sf"/>
</dbReference>
<dbReference type="GO" id="GO:0045930">
    <property type="term" value="P:negative regulation of mitotic cell cycle"/>
    <property type="evidence" value="ECO:0007669"/>
    <property type="project" value="UniProtKB-ARBA"/>
</dbReference>
<dbReference type="Gene3D" id="1.10.1070.11">
    <property type="entry name" value="Phosphatidylinositol 3-/4-kinase, catalytic domain"/>
    <property type="match status" value="1"/>
</dbReference>
<feature type="domain" description="PI3K/PI4K catalytic" evidence="11">
    <location>
        <begin position="2077"/>
        <end position="2389"/>
    </location>
</feature>
<keyword evidence="3" id="KW-0677">Repeat</keyword>
<evidence type="ECO:0000256" key="10">
    <source>
        <dbReference type="RuleBase" id="RU364109"/>
    </source>
</evidence>
<dbReference type="PANTHER" id="PTHR11139">
    <property type="entry name" value="ATAXIA TELANGIECTASIA MUTATED ATM -RELATED"/>
    <property type="match status" value="1"/>
</dbReference>
<evidence type="ECO:0000256" key="6">
    <source>
        <dbReference type="ARBA" id="ARBA00022840"/>
    </source>
</evidence>
<evidence type="ECO:0000259" key="13">
    <source>
        <dbReference type="PROSITE" id="PS51190"/>
    </source>
</evidence>
<dbReference type="Pfam" id="PF11865">
    <property type="entry name" value="mTOR_dom"/>
    <property type="match status" value="1"/>
</dbReference>
<dbReference type="SUPFAM" id="SSF47212">
    <property type="entry name" value="FKBP12-rapamycin-binding domain of FKBP-rapamycin-associated protein (FRAP)"/>
    <property type="match status" value="1"/>
</dbReference>
<dbReference type="FunFam" id="3.30.1010.10:FF:000004">
    <property type="entry name" value="Serine/threonine-protein kinase TOR"/>
    <property type="match status" value="1"/>
</dbReference>
<sequence>MSAAIVQQFVTGLKSRHKEVQNKAAQDLYMYVKTELREMPQENLVQFFDNFNHHITDMLNSADINEKKGGVLAIKCLISADVVNTTTRISRYSNNLRYLLPSNDTGVTELVAKTSVMLALLPGSKGAESFEFDIKRAFEWLSEDRNEAKRHAAVLLLRELAVAMPTFFYQQISRFFTDIFKAILDPKPIIREGAGQALRAALVVTSQRESVKSQNKQQWYRQCYDQAIASFGEVSLKEKGITRDDRVHGGLIVLNEILRCSNVTWERRYHSLKRLRPEYKKPKNEEATTIFPRFKVPFTEKRSPTTPLVQNAPISYHFDQNPKFYRQISNLTSQESNLCRQLVLENYEEICNKVLEQRLSRSPHVQQMIMAILPRLAAFNRELFVKRHLANTLNHLLITLKGKEKDRNMAFITVGYIALAVEGDIKLYISRIMEVIKLALPVRDVATKRKTSMDFFVFVCITLLGHAVKSDITNDIKEILEQMLATGLSAPLTICLQELAENIPELKKPISEGLIKMLSNVLMAKPPTQSGTPKHGTIAQFAALTIAETQPDAQTLVLALKTLGTFNFEGQTLLPFVQRCADHFLSYDQQEVRLEAVVTCCRLLKLSIGYTADGEGISETLKETVANVLEKLLIVGITDVDANVRLQVLKSLDQTFDSQLAQPWFLSSLLITMNDEVFEIRELAVIIIGRLSTLNPAYVMPNLRKTLVQLLTELEHSGLSRNKEQAARMLDHLIVNTPRLISSYMRPILTTLVPKLKEPEPNPGVILNVLRAIGDLAELNCGCNVMEQWADELLEILIEMLGDAGAPNKRGVALWTLGQLVGATGQVVSPYYKYPGLIDILINFLKMETQPNVRRETIRVLGLLGALDPYKHKMNRGLIDNPNDNVLISVSDFKGEDHSDLSTAEMLVNMNNVLEEYYPAVAIATLMKILKDPTLSQNHISVVQAITFIFKSLGIKCVPYLSQVLPNLLANIRTADLNFCEFLFQQLSTLIEIVKQHIILYMDDIFKLVKEFWIPNSTLQGTLINLVEKIAVALGCEFRIYLAQLMPQILKVLIHDTSKERTVTVKLLNALQKFGNNLDDYLHLVVPPVVKLFEPNDLPPAVCIAALDTINHLAEILDFTDYSSRIIHPLVRVLDNHPDLRPHAIQTLCSLMVQLGKKYLVFVPLVNRVIAKHKLPSSEYTKLLTKLQSNTTLCLDDEFRLRQQRFRNREISIGVSDATIRKLNVSGADLKESWQAARRVSKDDWLEWLQRLSSSLLKESQSPALRSCRSVAQHYPHLLRDLFNAAFVSCWTELSDNMKKELAASLQQALLVPDLPEVTQTILNLAEFMEHCERDTLPIDTKLLGDRAMECRAYAKALHYKEEEFQRERTHQVFESLILINNKLQQKEAAEGLLEYVMANRNSSEEMKVQVRWYEKLHNWDKALALYQEKLNNNSNDNESCLGHMRCLEALGEWGELDAVAREKWEVLSSHEKSTMGGLAATAAWGLNDWEQMQKYVNCIPEETQDGCFYRAVLCVHHGDFETAQRLIDDTRDLLDTELTSMAGESYERAYGAMVCVQMLAELEEVIQYKLIPERRETIRAMWWKRLQDGQRLVEDWQRIIRVHSLVVSPEEDVHTWLKYASLCRKNGSFKLSHKTLTMLLGTDPSANPDASIPTHQPQVTFAYCKHLWMVGEQEKGEKSEGNQHAYEQLNRFVNTFSLQHSVTGEEIKDENRRLLARCYMKLGLWQYRLQGLTDNNLKGILGSYEKATKYDMNWYKAWHSYAYMNFKVMQNQKQSESTQAGATQMDFSRNAKEKIMISQYAVPAVNGFFRSINLSQGNSLQDTLRLLTLWFDYGQSSEVYDALVNGMRIIQINTWLQVIPQLIARIDTSRNLVGQLIHQLLIDIGKSHPQALVYPLTVASKSASIARRNAAHKILSSMCEHSHTLVEQALMCSEELIRVAILWHEQWHEGLEEASRLYFGERNIKGMFETLEPLHAMLERGPQTLKETSFNQAYGRDLAQAQEWCVHYKNTQNPRDLNQAWDLYYHVFRRISRQLPQLTSLELQYVSPKLLACRDLELAVPGSYVPGQDLIRISSIQTNLQVITSKQRPRKLCIHGSNGKDYMFLLKGHEDLRQDERVMQLFGLVNTLLLNDPDTFRRNLTIQKYAVIPLSTNSGLIGWVPHCDTLHTLIRDYREKKKTMLSIEHRIMLRMAPDYDHLTLMQKVEVFEYALELTKGDDLAKLLWLKSPSSEVWFDRRTNYTRSLAVMSMVGYILGLGDRHPSNLMLDRLSGKILHIDFGDCFEVAMNREKFPEKIPFRLTRMLINAMEVTGIDGTYRRTCESVMHVLRRNKDSLMAVLEAFVYDPLLNWRLLDQNDRSHRSRNEGGQVDSLSGSGDETIAMDLASLTNRNENLNVTGGGDNAGQPAEVTNKKARQIVDRVKQKLTGQDFQKEETISVNRQVDLLIQQATNNENLCQCYIGWCPFCFKFHISIERKENVASWMSFLQRFHKDGKENVSLQVDQA</sequence>
<dbReference type="InterPro" id="IPR050517">
    <property type="entry name" value="DDR_Repair_Kinase"/>
</dbReference>
<comment type="catalytic activity">
    <reaction evidence="9">
        <text>L-seryl-[protein] + ATP = O-phospho-L-seryl-[protein] + ADP + H(+)</text>
        <dbReference type="Rhea" id="RHEA:17989"/>
        <dbReference type="Rhea" id="RHEA-COMP:9863"/>
        <dbReference type="Rhea" id="RHEA-COMP:11604"/>
        <dbReference type="ChEBI" id="CHEBI:15378"/>
        <dbReference type="ChEBI" id="CHEBI:29999"/>
        <dbReference type="ChEBI" id="CHEBI:30616"/>
        <dbReference type="ChEBI" id="CHEBI:83421"/>
        <dbReference type="ChEBI" id="CHEBI:456216"/>
        <dbReference type="EC" id="2.7.11.1"/>
    </reaction>
</comment>
<organism evidence="14">
    <name type="scientific">Culicoides sonorensis</name>
    <name type="common">Biting midge</name>
    <dbReference type="NCBI Taxonomy" id="179676"/>
    <lineage>
        <taxon>Eukaryota</taxon>
        <taxon>Metazoa</taxon>
        <taxon>Ecdysozoa</taxon>
        <taxon>Arthropoda</taxon>
        <taxon>Hexapoda</taxon>
        <taxon>Insecta</taxon>
        <taxon>Pterygota</taxon>
        <taxon>Neoptera</taxon>
        <taxon>Endopterygota</taxon>
        <taxon>Diptera</taxon>
        <taxon>Nematocera</taxon>
        <taxon>Chironomoidea</taxon>
        <taxon>Ceratopogonidae</taxon>
        <taxon>Ceratopogoninae</taxon>
        <taxon>Culicoides</taxon>
        <taxon>Monoculicoides</taxon>
    </lineage>
</organism>
<dbReference type="EMBL" id="UFQT01002850">
    <property type="protein sequence ID" value="SSX34142.1"/>
    <property type="molecule type" value="Genomic_DNA"/>
</dbReference>
<dbReference type="GO" id="GO:0031931">
    <property type="term" value="C:TORC1 complex"/>
    <property type="evidence" value="ECO:0007669"/>
    <property type="project" value="UniProtKB-ARBA"/>
</dbReference>
<evidence type="ECO:0000256" key="5">
    <source>
        <dbReference type="ARBA" id="ARBA00022777"/>
    </source>
</evidence>
<dbReference type="GO" id="GO:0031932">
    <property type="term" value="C:TORC2 complex"/>
    <property type="evidence" value="ECO:0007669"/>
    <property type="project" value="TreeGrafter"/>
</dbReference>
<feature type="domain" description="FAT" evidence="12">
    <location>
        <begin position="1343"/>
        <end position="1903"/>
    </location>
</feature>
<dbReference type="InterPro" id="IPR000403">
    <property type="entry name" value="PI3/4_kinase_cat_dom"/>
</dbReference>
<dbReference type="FunFam" id="1.25.10.10:FF:000094">
    <property type="entry name" value="Serine/threonine-protein kinase mTOR"/>
    <property type="match status" value="1"/>
</dbReference>
<reference evidence="14" key="1">
    <citation type="submission" date="2018-04" db="EMBL/GenBank/DDBJ databases">
        <authorList>
            <person name="Go L.Y."/>
            <person name="Mitchell J.A."/>
        </authorList>
    </citation>
    <scope>NUCLEOTIDE SEQUENCE</scope>
    <source>
        <tissue evidence="14">Whole organism</tissue>
    </source>
</reference>
<dbReference type="InterPro" id="IPR003151">
    <property type="entry name" value="PIK-rel_kinase_FAT"/>
</dbReference>
<dbReference type="CDD" id="cd05169">
    <property type="entry name" value="PIKKc_TOR"/>
    <property type="match status" value="1"/>
</dbReference>